<dbReference type="AlphaFoldDB" id="T1AC01"/>
<reference evidence="2" key="2">
    <citation type="journal article" date="2014" name="ISME J.">
        <title>Microbial stratification in low pH oxic and suboxic macroscopic growths along an acid mine drainage.</title>
        <authorList>
            <person name="Mendez-Garcia C."/>
            <person name="Mesa V."/>
            <person name="Sprenger R.R."/>
            <person name="Richter M."/>
            <person name="Diez M.S."/>
            <person name="Solano J."/>
            <person name="Bargiela R."/>
            <person name="Golyshina O.V."/>
            <person name="Manteca A."/>
            <person name="Ramos J.L."/>
            <person name="Gallego J.R."/>
            <person name="Llorente I."/>
            <person name="Martins Dos Santos V.A."/>
            <person name="Jensen O.N."/>
            <person name="Pelaez A.I."/>
            <person name="Sanchez J."/>
            <person name="Ferrer M."/>
        </authorList>
    </citation>
    <scope>NUCLEOTIDE SEQUENCE</scope>
</reference>
<feature type="domain" description="N-terminal" evidence="1">
    <location>
        <begin position="60"/>
        <end position="143"/>
    </location>
</feature>
<evidence type="ECO:0000313" key="2">
    <source>
        <dbReference type="EMBL" id="EQD58331.1"/>
    </source>
</evidence>
<accession>T1AC01</accession>
<name>T1AC01_9ZZZZ</name>
<protein>
    <recommendedName>
        <fullName evidence="1">N-terminal domain-containing protein</fullName>
    </recommendedName>
</protein>
<evidence type="ECO:0000259" key="1">
    <source>
        <dbReference type="Pfam" id="PF08401"/>
    </source>
</evidence>
<dbReference type="GO" id="GO:0003697">
    <property type="term" value="F:single-stranded DNA binding"/>
    <property type="evidence" value="ECO:0007669"/>
    <property type="project" value="InterPro"/>
</dbReference>
<reference evidence="2" key="1">
    <citation type="submission" date="2013-08" db="EMBL/GenBank/DDBJ databases">
        <authorList>
            <person name="Mendez C."/>
            <person name="Richter M."/>
            <person name="Ferrer M."/>
            <person name="Sanchez J."/>
        </authorList>
    </citation>
    <scope>NUCLEOTIDE SEQUENCE</scope>
</reference>
<comment type="caution">
    <text evidence="2">The sequence shown here is derived from an EMBL/GenBank/DDBJ whole genome shotgun (WGS) entry which is preliminary data.</text>
</comment>
<feature type="non-terminal residue" evidence="2">
    <location>
        <position position="1"/>
    </location>
</feature>
<dbReference type="InterPro" id="IPR013610">
    <property type="entry name" value="ArdC_N"/>
</dbReference>
<dbReference type="EMBL" id="AUZZ01002956">
    <property type="protein sequence ID" value="EQD58331.1"/>
    <property type="molecule type" value="Genomic_DNA"/>
</dbReference>
<proteinExistence type="predicted"/>
<feature type="non-terminal residue" evidence="2">
    <location>
        <position position="165"/>
    </location>
</feature>
<dbReference type="Pfam" id="PF08401">
    <property type="entry name" value="ArdcN"/>
    <property type="match status" value="1"/>
</dbReference>
<gene>
    <name evidence="2" type="ORF">B2A_04409</name>
</gene>
<sequence length="165" mass="18438">YKPQDMLAYGSGLFRPVLLGPLGCIASAPRRNPTMSATNNHPELITQLADGIASLTTSDEWQRYLDCRSRFHSYSFGNVLLIAAQRHEASRVAGFNAWRKLGRFVRKGEKAIWILPPMVYKNADAEDGDDDRVIRGFKYVPVFDISQTDGEELPSVCTKLSGDDE</sequence>
<organism evidence="2">
    <name type="scientific">mine drainage metagenome</name>
    <dbReference type="NCBI Taxonomy" id="410659"/>
    <lineage>
        <taxon>unclassified sequences</taxon>
        <taxon>metagenomes</taxon>
        <taxon>ecological metagenomes</taxon>
    </lineage>
</organism>